<evidence type="ECO:0000313" key="2">
    <source>
        <dbReference type="EMBL" id="MFC5469104.1"/>
    </source>
</evidence>
<gene>
    <name evidence="2" type="ORF">ACFPPD_10265</name>
</gene>
<dbReference type="PANTHER" id="PTHR43559">
    <property type="entry name" value="HYDROLASE YCAC-RELATED"/>
    <property type="match status" value="1"/>
</dbReference>
<dbReference type="InterPro" id="IPR053152">
    <property type="entry name" value="Hydrolase_YcaC-like"/>
</dbReference>
<evidence type="ECO:0000313" key="3">
    <source>
        <dbReference type="Proteomes" id="UP001596105"/>
    </source>
</evidence>
<protein>
    <submittedName>
        <fullName evidence="2">Isochorismatase family protein</fullName>
    </submittedName>
</protein>
<dbReference type="Gene3D" id="3.40.50.850">
    <property type="entry name" value="Isochorismatase-like"/>
    <property type="match status" value="1"/>
</dbReference>
<reference evidence="3" key="1">
    <citation type="journal article" date="2019" name="Int. J. Syst. Evol. Microbiol.">
        <title>The Global Catalogue of Microorganisms (GCM) 10K type strain sequencing project: providing services to taxonomists for standard genome sequencing and annotation.</title>
        <authorList>
            <consortium name="The Broad Institute Genomics Platform"/>
            <consortium name="The Broad Institute Genome Sequencing Center for Infectious Disease"/>
            <person name="Wu L."/>
            <person name="Ma J."/>
        </authorList>
    </citation>
    <scope>NUCLEOTIDE SEQUENCE [LARGE SCALE GENOMIC DNA]</scope>
    <source>
        <strain evidence="3">CCUG 57113</strain>
    </source>
</reference>
<dbReference type="PANTHER" id="PTHR43559:SF3">
    <property type="entry name" value="HYDROLASE YCAC-RELATED"/>
    <property type="match status" value="1"/>
</dbReference>
<name>A0ABW0LTE4_9BACL</name>
<dbReference type="SUPFAM" id="SSF52499">
    <property type="entry name" value="Isochorismatase-like hydrolases"/>
    <property type="match status" value="1"/>
</dbReference>
<dbReference type="Pfam" id="PF00857">
    <property type="entry name" value="Isochorismatase"/>
    <property type="match status" value="1"/>
</dbReference>
<dbReference type="InterPro" id="IPR000868">
    <property type="entry name" value="Isochorismatase-like_dom"/>
</dbReference>
<dbReference type="InterPro" id="IPR036380">
    <property type="entry name" value="Isochorismatase-like_sf"/>
</dbReference>
<feature type="domain" description="Isochorismatase-like" evidence="1">
    <location>
        <begin position="11"/>
        <end position="167"/>
    </location>
</feature>
<dbReference type="Proteomes" id="UP001596105">
    <property type="component" value="Unassembled WGS sequence"/>
</dbReference>
<sequence>MTTNTLTAENTAMILIDHQIGTMGWVRSISFEEMKQNALVLAKSAKAIGMPVLLTSSLESQAQGPLLEELKTILPEEYESRIQRVGVVNAMDDPNFANAVKKLGRKNLIIAGVTNDVCTVFPALSAVKDGYNVQVVADAGGSPTKFADEIALRRMEANGVTLTSTNQLIAELAKDWTTEDGAKLIQIMFVDILSKL</sequence>
<accession>A0ABW0LTE4</accession>
<proteinExistence type="predicted"/>
<organism evidence="2 3">
    <name type="scientific">Cohnella suwonensis</name>
    <dbReference type="NCBI Taxonomy" id="696072"/>
    <lineage>
        <taxon>Bacteria</taxon>
        <taxon>Bacillati</taxon>
        <taxon>Bacillota</taxon>
        <taxon>Bacilli</taxon>
        <taxon>Bacillales</taxon>
        <taxon>Paenibacillaceae</taxon>
        <taxon>Cohnella</taxon>
    </lineage>
</organism>
<dbReference type="EMBL" id="JBHSMH010000025">
    <property type="protein sequence ID" value="MFC5469104.1"/>
    <property type="molecule type" value="Genomic_DNA"/>
</dbReference>
<keyword evidence="3" id="KW-1185">Reference proteome</keyword>
<evidence type="ECO:0000259" key="1">
    <source>
        <dbReference type="Pfam" id="PF00857"/>
    </source>
</evidence>
<comment type="caution">
    <text evidence="2">The sequence shown here is derived from an EMBL/GenBank/DDBJ whole genome shotgun (WGS) entry which is preliminary data.</text>
</comment>
<dbReference type="RefSeq" id="WP_209748806.1">
    <property type="nucleotide sequence ID" value="NZ_JBHSMH010000025.1"/>
</dbReference>